<sequence>MNATSTERPARTVRALIAEDEPILADVLAQALRQLWPDLELLPIAANGVAAVEAALSLRPDILFLDIKMPGQTGLEAAQELAERWDGGAAFPLIVFVTAYDGYAVQAFEQAALDYVLKPVDAARLARTVHRLQTRLAADAASASPAWLGDDGLARLAAQMRALLPAPATPAKARLNVIRASVGNNMVRLIPVADVLYFQALDKYVEVVTVEGNALIRVSLKELLGQLDSAQFAQISRSCIANLQHLTAARREDNGRLTLHVRGTAARLPVSPLFAHLFRQM</sequence>
<feature type="modified residue" description="4-aspartylphosphate" evidence="2">
    <location>
        <position position="66"/>
    </location>
</feature>
<dbReference type="Pfam" id="PF04397">
    <property type="entry name" value="LytTR"/>
    <property type="match status" value="1"/>
</dbReference>
<dbReference type="GO" id="GO:0000976">
    <property type="term" value="F:transcription cis-regulatory region binding"/>
    <property type="evidence" value="ECO:0007669"/>
    <property type="project" value="TreeGrafter"/>
</dbReference>
<dbReference type="Proteomes" id="UP000444318">
    <property type="component" value="Unassembled WGS sequence"/>
</dbReference>
<dbReference type="Gene3D" id="3.40.50.2300">
    <property type="match status" value="1"/>
</dbReference>
<dbReference type="GO" id="GO:0006355">
    <property type="term" value="P:regulation of DNA-templated transcription"/>
    <property type="evidence" value="ECO:0007669"/>
    <property type="project" value="TreeGrafter"/>
</dbReference>
<evidence type="ECO:0000256" key="2">
    <source>
        <dbReference type="PROSITE-ProRule" id="PRU00169"/>
    </source>
</evidence>
<evidence type="ECO:0000256" key="1">
    <source>
        <dbReference type="ARBA" id="ARBA00023125"/>
    </source>
</evidence>
<keyword evidence="6" id="KW-1185">Reference proteome</keyword>
<feature type="domain" description="Response regulatory" evidence="3">
    <location>
        <begin position="14"/>
        <end position="133"/>
    </location>
</feature>
<reference evidence="5 6" key="1">
    <citation type="submission" date="2019-10" db="EMBL/GenBank/DDBJ databases">
        <title>Two novel species isolated from a subtropical stream in China.</title>
        <authorList>
            <person name="Lu H."/>
        </authorList>
    </citation>
    <scope>NUCLEOTIDE SEQUENCE [LARGE SCALE GENOMIC DNA]</scope>
    <source>
        <strain evidence="5 6">FT103W</strain>
    </source>
</reference>
<dbReference type="GO" id="GO:0000156">
    <property type="term" value="F:phosphorelay response regulator activity"/>
    <property type="evidence" value="ECO:0007669"/>
    <property type="project" value="TreeGrafter"/>
</dbReference>
<dbReference type="GO" id="GO:0005829">
    <property type="term" value="C:cytosol"/>
    <property type="evidence" value="ECO:0007669"/>
    <property type="project" value="TreeGrafter"/>
</dbReference>
<dbReference type="PANTHER" id="PTHR48111">
    <property type="entry name" value="REGULATOR OF RPOS"/>
    <property type="match status" value="1"/>
</dbReference>
<dbReference type="AlphaFoldDB" id="A0A843S7G9"/>
<dbReference type="EMBL" id="WHUF01000003">
    <property type="protein sequence ID" value="MQA20159.1"/>
    <property type="molecule type" value="Genomic_DNA"/>
</dbReference>
<evidence type="ECO:0000259" key="3">
    <source>
        <dbReference type="PROSITE" id="PS50110"/>
    </source>
</evidence>
<dbReference type="InterPro" id="IPR011006">
    <property type="entry name" value="CheY-like_superfamily"/>
</dbReference>
<dbReference type="InterPro" id="IPR007492">
    <property type="entry name" value="LytTR_DNA-bd_dom"/>
</dbReference>
<evidence type="ECO:0000259" key="4">
    <source>
        <dbReference type="PROSITE" id="PS50930"/>
    </source>
</evidence>
<evidence type="ECO:0000313" key="6">
    <source>
        <dbReference type="Proteomes" id="UP000444318"/>
    </source>
</evidence>
<keyword evidence="2" id="KW-0597">Phosphoprotein</keyword>
<dbReference type="Gene3D" id="2.40.50.1020">
    <property type="entry name" value="LytTr DNA-binding domain"/>
    <property type="match status" value="1"/>
</dbReference>
<dbReference type="SMART" id="SM00448">
    <property type="entry name" value="REC"/>
    <property type="match status" value="1"/>
</dbReference>
<gene>
    <name evidence="5" type="ORF">GEV01_11630</name>
</gene>
<dbReference type="PROSITE" id="PS50930">
    <property type="entry name" value="HTH_LYTTR"/>
    <property type="match status" value="1"/>
</dbReference>
<protein>
    <submittedName>
        <fullName evidence="5">Response regulator</fullName>
    </submittedName>
</protein>
<name>A0A843S7G9_9BURK</name>
<dbReference type="SMART" id="SM00850">
    <property type="entry name" value="LytTR"/>
    <property type="match status" value="1"/>
</dbReference>
<dbReference type="PANTHER" id="PTHR48111:SF69">
    <property type="entry name" value="RESPONSE REGULATOR RECEIVER"/>
    <property type="match status" value="1"/>
</dbReference>
<accession>A0A843S7G9</accession>
<dbReference type="RefSeq" id="WP_152804448.1">
    <property type="nucleotide sequence ID" value="NZ_WHUF01000003.1"/>
</dbReference>
<evidence type="ECO:0000313" key="5">
    <source>
        <dbReference type="EMBL" id="MQA20159.1"/>
    </source>
</evidence>
<feature type="domain" description="HTH LytTR-type" evidence="4">
    <location>
        <begin position="189"/>
        <end position="281"/>
    </location>
</feature>
<dbReference type="InterPro" id="IPR039420">
    <property type="entry name" value="WalR-like"/>
</dbReference>
<keyword evidence="1" id="KW-0238">DNA-binding</keyword>
<comment type="caution">
    <text evidence="5">The sequence shown here is derived from an EMBL/GenBank/DDBJ whole genome shotgun (WGS) entry which is preliminary data.</text>
</comment>
<dbReference type="Pfam" id="PF00072">
    <property type="entry name" value="Response_reg"/>
    <property type="match status" value="1"/>
</dbReference>
<dbReference type="InterPro" id="IPR001789">
    <property type="entry name" value="Sig_transdc_resp-reg_receiver"/>
</dbReference>
<dbReference type="GO" id="GO:0032993">
    <property type="term" value="C:protein-DNA complex"/>
    <property type="evidence" value="ECO:0007669"/>
    <property type="project" value="TreeGrafter"/>
</dbReference>
<proteinExistence type="predicted"/>
<organism evidence="5 6">
    <name type="scientific">Rugamonas rivuli</name>
    <dbReference type="NCBI Taxonomy" id="2743358"/>
    <lineage>
        <taxon>Bacteria</taxon>
        <taxon>Pseudomonadati</taxon>
        <taxon>Pseudomonadota</taxon>
        <taxon>Betaproteobacteria</taxon>
        <taxon>Burkholderiales</taxon>
        <taxon>Oxalobacteraceae</taxon>
        <taxon>Telluria group</taxon>
        <taxon>Rugamonas</taxon>
    </lineage>
</organism>
<dbReference type="PROSITE" id="PS50110">
    <property type="entry name" value="RESPONSE_REGULATORY"/>
    <property type="match status" value="1"/>
</dbReference>
<dbReference type="SUPFAM" id="SSF52172">
    <property type="entry name" value="CheY-like"/>
    <property type="match status" value="1"/>
</dbReference>